<accession>A0AAU9J8E0</accession>
<dbReference type="FunFam" id="1.25.40.1050:FF:000002">
    <property type="entry name" value="5'-3' exoribonuclease"/>
    <property type="match status" value="1"/>
</dbReference>
<comment type="function">
    <text evidence="10">Possesses 5'-&gt;3' exoribonuclease activity. May promote termination of transcription by RNA polymerase II.</text>
</comment>
<evidence type="ECO:0000256" key="2">
    <source>
        <dbReference type="ARBA" id="ARBA00006994"/>
    </source>
</evidence>
<dbReference type="CDD" id="cd18673">
    <property type="entry name" value="PIN_XRN1-2-like"/>
    <property type="match status" value="1"/>
</dbReference>
<dbReference type="PANTHER" id="PTHR12341:SF41">
    <property type="entry name" value="5'-3' EXORIBONUCLEASE 2"/>
    <property type="match status" value="1"/>
</dbReference>
<dbReference type="GO" id="GO:0004534">
    <property type="term" value="F:5'-3' RNA exonuclease activity"/>
    <property type="evidence" value="ECO:0007669"/>
    <property type="project" value="UniProtKB-UniRule"/>
</dbReference>
<dbReference type="InterPro" id="IPR001878">
    <property type="entry name" value="Znf_CCHC"/>
</dbReference>
<comment type="subcellular location">
    <subcellularLocation>
        <location evidence="1">Nucleus</location>
    </subcellularLocation>
</comment>
<dbReference type="AlphaFoldDB" id="A0AAU9J8E0"/>
<dbReference type="GO" id="GO:0008270">
    <property type="term" value="F:zinc ion binding"/>
    <property type="evidence" value="ECO:0007669"/>
    <property type="project" value="UniProtKB-KW"/>
</dbReference>
<keyword evidence="11" id="KW-0479">Metal-binding</keyword>
<evidence type="ECO:0000256" key="10">
    <source>
        <dbReference type="PIRNR" id="PIRNR037239"/>
    </source>
</evidence>
<comment type="similarity">
    <text evidence="2 10">Belongs to the 5'-3' exonuclease family. XRN2/RAT1 subfamily.</text>
</comment>
<dbReference type="Proteomes" id="UP001162131">
    <property type="component" value="Unassembled WGS sequence"/>
</dbReference>
<organism evidence="14 15">
    <name type="scientific">Blepharisma stoltei</name>
    <dbReference type="NCBI Taxonomy" id="1481888"/>
    <lineage>
        <taxon>Eukaryota</taxon>
        <taxon>Sar</taxon>
        <taxon>Alveolata</taxon>
        <taxon>Ciliophora</taxon>
        <taxon>Postciliodesmatophora</taxon>
        <taxon>Heterotrichea</taxon>
        <taxon>Heterotrichida</taxon>
        <taxon>Blepharismidae</taxon>
        <taxon>Blepharisma</taxon>
    </lineage>
</organism>
<evidence type="ECO:0000256" key="11">
    <source>
        <dbReference type="PROSITE-ProRule" id="PRU00047"/>
    </source>
</evidence>
<evidence type="ECO:0000256" key="9">
    <source>
        <dbReference type="ARBA" id="ARBA00023242"/>
    </source>
</evidence>
<feature type="domain" description="CCHC-type" evidence="13">
    <location>
        <begin position="235"/>
        <end position="249"/>
    </location>
</feature>
<keyword evidence="4 10" id="KW-0507">mRNA processing</keyword>
<evidence type="ECO:0000259" key="13">
    <source>
        <dbReference type="PROSITE" id="PS50158"/>
    </source>
</evidence>
<protein>
    <recommendedName>
        <fullName evidence="10">5'-3' exoribonuclease</fullName>
        <ecNumber evidence="10">3.1.13.-</ecNumber>
    </recommendedName>
</protein>
<keyword evidence="11" id="KW-0862">Zinc</keyword>
<dbReference type="InterPro" id="IPR027073">
    <property type="entry name" value="5_3_exoribonuclease"/>
</dbReference>
<evidence type="ECO:0000256" key="1">
    <source>
        <dbReference type="ARBA" id="ARBA00004123"/>
    </source>
</evidence>
<feature type="compositionally biased region" description="Basic and acidic residues" evidence="12">
    <location>
        <begin position="397"/>
        <end position="406"/>
    </location>
</feature>
<dbReference type="GO" id="GO:0003723">
    <property type="term" value="F:RNA binding"/>
    <property type="evidence" value="ECO:0007669"/>
    <property type="project" value="TreeGrafter"/>
</dbReference>
<dbReference type="PANTHER" id="PTHR12341">
    <property type="entry name" value="5'-&gt;3' EXORIBONUCLEASE"/>
    <property type="match status" value="1"/>
</dbReference>
<dbReference type="SUPFAM" id="SSF57756">
    <property type="entry name" value="Retrovirus zinc finger-like domains"/>
    <property type="match status" value="1"/>
</dbReference>
<dbReference type="PIRSF" id="PIRSF037239">
    <property type="entry name" value="Exonuclease_Xrn2"/>
    <property type="match status" value="1"/>
</dbReference>
<dbReference type="PROSITE" id="PS50158">
    <property type="entry name" value="ZF_CCHC"/>
    <property type="match status" value="1"/>
</dbReference>
<dbReference type="EMBL" id="CAJZBQ010000030">
    <property type="protein sequence ID" value="CAG9321947.1"/>
    <property type="molecule type" value="Genomic_DNA"/>
</dbReference>
<evidence type="ECO:0000256" key="3">
    <source>
        <dbReference type="ARBA" id="ARBA00022552"/>
    </source>
</evidence>
<keyword evidence="7 10" id="KW-0269">Exonuclease</keyword>
<keyword evidence="8" id="KW-0175">Coiled coil</keyword>
<proteinExistence type="inferred from homology"/>
<dbReference type="Pfam" id="PF03159">
    <property type="entry name" value="XRN_N"/>
    <property type="match status" value="1"/>
</dbReference>
<keyword evidence="9" id="KW-0539">Nucleus</keyword>
<dbReference type="EC" id="3.1.13.-" evidence="10"/>
<evidence type="ECO:0000256" key="6">
    <source>
        <dbReference type="ARBA" id="ARBA00022801"/>
    </source>
</evidence>
<comment type="caution">
    <text evidence="14">The sequence shown here is derived from an EMBL/GenBank/DDBJ whole genome shotgun (WGS) entry which is preliminary data.</text>
</comment>
<keyword evidence="5 10" id="KW-0540">Nuclease</keyword>
<dbReference type="GO" id="GO:0006397">
    <property type="term" value="P:mRNA processing"/>
    <property type="evidence" value="ECO:0007669"/>
    <property type="project" value="UniProtKB-UniRule"/>
</dbReference>
<dbReference type="InterPro" id="IPR004859">
    <property type="entry name" value="Xrn1_N"/>
</dbReference>
<keyword evidence="6 10" id="KW-0378">Hydrolase</keyword>
<dbReference type="GO" id="GO:0006364">
    <property type="term" value="P:rRNA processing"/>
    <property type="evidence" value="ECO:0007669"/>
    <property type="project" value="UniProtKB-KW"/>
</dbReference>
<dbReference type="InterPro" id="IPR017151">
    <property type="entry name" value="Xrn2/3/4"/>
</dbReference>
<gene>
    <name evidence="14" type="ORF">BSTOLATCC_MIC30333</name>
</gene>
<reference evidence="14" key="1">
    <citation type="submission" date="2021-09" db="EMBL/GenBank/DDBJ databases">
        <authorList>
            <consortium name="AG Swart"/>
            <person name="Singh M."/>
            <person name="Singh A."/>
            <person name="Seah K."/>
            <person name="Emmerich C."/>
        </authorList>
    </citation>
    <scope>NUCLEOTIDE SEQUENCE</scope>
    <source>
        <strain evidence="14">ATCC30299</strain>
    </source>
</reference>
<keyword evidence="3" id="KW-0698">rRNA processing</keyword>
<dbReference type="Pfam" id="PF17846">
    <property type="entry name" value="XRN_M"/>
    <property type="match status" value="1"/>
</dbReference>
<evidence type="ECO:0000313" key="14">
    <source>
        <dbReference type="EMBL" id="CAG9321947.1"/>
    </source>
</evidence>
<sequence>MGVPTFFRWLTLRYPKCVVDANDSSLAHDLPQFDCLYLDLNGIIHPCCHPEGKQPESEFDIFQNIFVYIEDLTRLVKPKKLIYMAIDGVAPRAKMNQQRARRFRKVLDEKEKVSSANHEEAKESSGFKFDTNEITPGTPFMERLAEALHGFVMRKLEGDWKHLNIIFSDSNNPGEGEHKILEFIRTQRAQPDHNPNIKHVIYGADADLIMLSLVTHEAHFYIIRENVMDYRKVFCKICGQPGHFEYDCKGSARMRVDENDTLQPVIASAKFQFIRLPVLRQYLYYEFQELCRYPIYDFERVLDDFIFLCFFVGNDFLPHLPSLQIRDGAIDGLIYLYCKIFYKLGGYLTENGKVVLYRVDILFAEIAKVEDEYFKQKSEREEYMKKRNQQNAPRKRKAEDASEEDKNSMAAQKLLEEMEEEDAVVDNIRLGEEGWRLRYYQEKFEVSPEEFESFRQKIHKSYMEGISWVFQYYYDGCPSWGWYYPFHYAPFASDLYNSHLIKIEFIQGSPFQPYAQLLAVLPPASAKALPEPIRPLLLDPNSEIIDFYPDSFKFDINGKRFAWQGVVLLPFIDEKRLLAALEPKLSLLNAQDTLRNTFGDTLLYTPKLHPEFTLIYTGTAPKFSERYQVPVGSNVLLYVVTNPPKRPHSSQRLPGVVESNPEVDEHVFRCGDRRQFGGFTLINLVSRNLTQDVYSQSWKQQRADPFANVNASYNNNRGVSMPVQEKKVQEQVPAPVKGDLVANLKRLVELLAQKKTSE</sequence>
<evidence type="ECO:0000256" key="8">
    <source>
        <dbReference type="ARBA" id="ARBA00023054"/>
    </source>
</evidence>
<dbReference type="InterPro" id="IPR041412">
    <property type="entry name" value="Xrn1_helical"/>
</dbReference>
<dbReference type="GO" id="GO:0000956">
    <property type="term" value="P:nuclear-transcribed mRNA catabolic process"/>
    <property type="evidence" value="ECO:0007669"/>
    <property type="project" value="TreeGrafter"/>
</dbReference>
<name>A0AAU9J8E0_9CILI</name>
<feature type="region of interest" description="Disordered" evidence="12">
    <location>
        <begin position="381"/>
        <end position="406"/>
    </location>
</feature>
<dbReference type="GO" id="GO:0005634">
    <property type="term" value="C:nucleus"/>
    <property type="evidence" value="ECO:0007669"/>
    <property type="project" value="UniProtKB-SubCell"/>
</dbReference>
<keyword evidence="11" id="KW-0863">Zinc-finger</keyword>
<dbReference type="Gene3D" id="3.40.50.12390">
    <property type="match status" value="2"/>
</dbReference>
<evidence type="ECO:0000256" key="12">
    <source>
        <dbReference type="SAM" id="MobiDB-lite"/>
    </source>
</evidence>
<evidence type="ECO:0000256" key="7">
    <source>
        <dbReference type="ARBA" id="ARBA00022839"/>
    </source>
</evidence>
<evidence type="ECO:0000256" key="5">
    <source>
        <dbReference type="ARBA" id="ARBA00022722"/>
    </source>
</evidence>
<keyword evidence="15" id="KW-1185">Reference proteome</keyword>
<dbReference type="InterPro" id="IPR036875">
    <property type="entry name" value="Znf_CCHC_sf"/>
</dbReference>
<dbReference type="Gene3D" id="1.25.40.1050">
    <property type="match status" value="1"/>
</dbReference>
<evidence type="ECO:0000256" key="4">
    <source>
        <dbReference type="ARBA" id="ARBA00022664"/>
    </source>
</evidence>
<evidence type="ECO:0000313" key="15">
    <source>
        <dbReference type="Proteomes" id="UP001162131"/>
    </source>
</evidence>